<dbReference type="InterPro" id="IPR054787">
    <property type="entry name" value="TrlF_ATPase"/>
</dbReference>
<feature type="domain" description="Rad50/SbcC-type AAA" evidence="1">
    <location>
        <begin position="319"/>
        <end position="534"/>
    </location>
</feature>
<dbReference type="Proteomes" id="UP000537260">
    <property type="component" value="Unassembled WGS sequence"/>
</dbReference>
<accession>A0A7Z0J4E0</accession>
<dbReference type="Pfam" id="PF13476">
    <property type="entry name" value="AAA_23"/>
    <property type="match status" value="1"/>
</dbReference>
<dbReference type="GO" id="GO:0006302">
    <property type="term" value="P:double-strand break repair"/>
    <property type="evidence" value="ECO:0007669"/>
    <property type="project" value="InterPro"/>
</dbReference>
<evidence type="ECO:0000259" key="1">
    <source>
        <dbReference type="Pfam" id="PF13476"/>
    </source>
</evidence>
<dbReference type="SUPFAM" id="SSF52540">
    <property type="entry name" value="P-loop containing nucleoside triphosphate hydrolases"/>
    <property type="match status" value="1"/>
</dbReference>
<dbReference type="RefSeq" id="WP_179577221.1">
    <property type="nucleotide sequence ID" value="NZ_JACCFM010000001.1"/>
</dbReference>
<dbReference type="GO" id="GO:0016887">
    <property type="term" value="F:ATP hydrolysis activity"/>
    <property type="evidence" value="ECO:0007669"/>
    <property type="project" value="InterPro"/>
</dbReference>
<keyword evidence="3" id="KW-1185">Reference proteome</keyword>
<gene>
    <name evidence="2" type="ORF">HNR05_000083</name>
</gene>
<reference evidence="2 3" key="1">
    <citation type="submission" date="2020-07" db="EMBL/GenBank/DDBJ databases">
        <title>Sequencing the genomes of 1000 actinobacteria strains.</title>
        <authorList>
            <person name="Klenk H.-P."/>
        </authorList>
    </citation>
    <scope>NUCLEOTIDE SEQUENCE [LARGE SCALE GENOMIC DNA]</scope>
    <source>
        <strain evidence="2 3">LI1</strain>
    </source>
</reference>
<sequence>MRFPRGSEWRKWDLHVHAPGTTLTDGYSKLAGELDWVQFCEIIHDSDVACIGIADYFSLDSFFAFKKQYAALYPGESNKVFFPNLELRLPEVLNDDGQSVNIHLIFRPDLSESDAHKLMMALSTETTAGKSKKSVVCAELQSADEFQSATVSRKSIMTALEHTFGSGSPLENQVLIVTSAKGDGIRPGGKGSKKRKNQLVDEIDKQSHAFFAGPNSRDHFLDVDRLEADEKIIPKPVFEGSDAHSFEDLKSRLGKGDAGSGVKHFVTWIKADLTYEGLLQTLIEPAQRVALQLAEPDQKRPYQYISKIRFSDTNDFPAEVVFNRNLNSIIGSRSSGKSALLAFIAHAVDPGETIQQQIDASKMERKFAGPAAGKTWADVSATVREIEWGAPDAANGKVIYVPQNSLYSISEHPNKVTEKIAPSLFRNHPDLKVIQDQTVANLVSANDDIRAAIVAWFDASDEMDRLTGDLRDLGDKKAVEAARDTYKSKIDEIKKASQLTDEEITKYQEISVDLQSKRSRLDDIVEELTQLSQYVAAGVDSANPQAIPGAVQVTVAIRPAGGQLPDAIAERVEEKRGAAEAELLEAVERELNVSFTSTLAEQRTLRSDVDIIKEQNATLIAKHEANSELEQVALDFDKQVKALKAIEKKQAARIAKEKVRTAEVTKIVEAIAQRAVALTELQKVFSSKQRVLDGLTFGMESAVDPDVVSNLSVAFNRSKISAYVSKKGDDIDFLKAQAEPAAFLTAIRSGDQELNKGFTSLATAQSLMTVVPEVRFTAELDADRIGGFGRSSMTPGKQALFALTLILNESQEPWPLLIDQPEDDLDSRSIYGTIVPYLLERKRERQIIMVSHDANLVVGADSESVIVANRHGADRPNKGGRTFEYLTGSLEHSQEHNAKSATVLGRHGIREHACEILDGGEEAFQKRKEKYKI</sequence>
<dbReference type="NCBIfam" id="NF045780">
    <property type="entry name" value="TrlF_fam_ATP"/>
    <property type="match status" value="1"/>
</dbReference>
<dbReference type="InterPro" id="IPR038729">
    <property type="entry name" value="Rad50/SbcC_AAA"/>
</dbReference>
<evidence type="ECO:0000313" key="3">
    <source>
        <dbReference type="Proteomes" id="UP000537260"/>
    </source>
</evidence>
<comment type="caution">
    <text evidence="2">The sequence shown here is derived from an EMBL/GenBank/DDBJ whole genome shotgun (WGS) entry which is preliminary data.</text>
</comment>
<dbReference type="Gene3D" id="3.40.50.300">
    <property type="entry name" value="P-loop containing nucleotide triphosphate hydrolases"/>
    <property type="match status" value="2"/>
</dbReference>
<dbReference type="InterPro" id="IPR027417">
    <property type="entry name" value="P-loop_NTPase"/>
</dbReference>
<evidence type="ECO:0000313" key="2">
    <source>
        <dbReference type="EMBL" id="NYJ18292.1"/>
    </source>
</evidence>
<protein>
    <submittedName>
        <fullName evidence="2">ABC-type cobalamin/Fe3+-siderophores transport system ATPase subunit</fullName>
    </submittedName>
</protein>
<name>A0A7Z0J4E0_9MICO</name>
<dbReference type="EMBL" id="JACCFM010000001">
    <property type="protein sequence ID" value="NYJ18292.1"/>
    <property type="molecule type" value="Genomic_DNA"/>
</dbReference>
<organism evidence="2 3">
    <name type="scientific">Glaciibacter psychrotolerans</name>
    <dbReference type="NCBI Taxonomy" id="670054"/>
    <lineage>
        <taxon>Bacteria</taxon>
        <taxon>Bacillati</taxon>
        <taxon>Actinomycetota</taxon>
        <taxon>Actinomycetes</taxon>
        <taxon>Micrococcales</taxon>
        <taxon>Microbacteriaceae</taxon>
        <taxon>Glaciibacter</taxon>
    </lineage>
</organism>
<proteinExistence type="predicted"/>
<dbReference type="AlphaFoldDB" id="A0A7Z0J4E0"/>